<feature type="signal peptide" evidence="2">
    <location>
        <begin position="1"/>
        <end position="19"/>
    </location>
</feature>
<feature type="domain" description="BD-FAE-like" evidence="3">
    <location>
        <begin position="48"/>
        <end position="170"/>
    </location>
</feature>
<gene>
    <name evidence="4" type="ORF">ACFQ1Q_01540</name>
</gene>
<sequence>MNKYIFTLFILFLTLQSEAQTEYLDSLYAVEKSTHTYLKLGKKDSLQLDFYKPVGDQKKRPLLLYVHGGGFSGGQRDDENTIQFSYKMAEKGYAVASISYQLIMKKIGFGCDTKTKEKIKAFDTAAEDISEAIKFILKNDDIFNVDEEKVVISGTSAGAEAVLHLAYVHENIILPRKFKFAGVIGMAGAIININNVTSETAIPTQLFHGTNDNLVPYYIAAHHYCSPNDKGYMMLYGSRAIADRLKGLGKTYYLFSINGGTHSWSGIPMSRCIMEVTDFLYNDVLNNAKRQTERTIGL</sequence>
<dbReference type="InterPro" id="IPR049492">
    <property type="entry name" value="BD-FAE-like_dom"/>
</dbReference>
<organism evidence="4 5">
    <name type="scientific">Winogradskyella litorisediminis</name>
    <dbReference type="NCBI Taxonomy" id="1156618"/>
    <lineage>
        <taxon>Bacteria</taxon>
        <taxon>Pseudomonadati</taxon>
        <taxon>Bacteroidota</taxon>
        <taxon>Flavobacteriia</taxon>
        <taxon>Flavobacteriales</taxon>
        <taxon>Flavobacteriaceae</taxon>
        <taxon>Winogradskyella</taxon>
    </lineage>
</organism>
<protein>
    <submittedName>
        <fullName evidence="4">Carboxylesterase family protein</fullName>
    </submittedName>
</protein>
<reference evidence="5" key="1">
    <citation type="journal article" date="2019" name="Int. J. Syst. Evol. Microbiol.">
        <title>The Global Catalogue of Microorganisms (GCM) 10K type strain sequencing project: providing services to taxonomists for standard genome sequencing and annotation.</title>
        <authorList>
            <consortium name="The Broad Institute Genomics Platform"/>
            <consortium name="The Broad Institute Genome Sequencing Center for Infectious Disease"/>
            <person name="Wu L."/>
            <person name="Ma J."/>
        </authorList>
    </citation>
    <scope>NUCLEOTIDE SEQUENCE [LARGE SCALE GENOMIC DNA]</scope>
    <source>
        <strain evidence="5">CCUG 62215</strain>
    </source>
</reference>
<dbReference type="SUPFAM" id="SSF53474">
    <property type="entry name" value="alpha/beta-Hydrolases"/>
    <property type="match status" value="1"/>
</dbReference>
<dbReference type="InterPro" id="IPR050300">
    <property type="entry name" value="GDXG_lipolytic_enzyme"/>
</dbReference>
<evidence type="ECO:0000256" key="1">
    <source>
        <dbReference type="ARBA" id="ARBA00022801"/>
    </source>
</evidence>
<name>A0ABW3N2R2_9FLAO</name>
<dbReference type="Proteomes" id="UP001597013">
    <property type="component" value="Unassembled WGS sequence"/>
</dbReference>
<evidence type="ECO:0000256" key="2">
    <source>
        <dbReference type="SAM" id="SignalP"/>
    </source>
</evidence>
<keyword evidence="1" id="KW-0378">Hydrolase</keyword>
<feature type="chain" id="PRO_5046125765" evidence="2">
    <location>
        <begin position="20"/>
        <end position="298"/>
    </location>
</feature>
<evidence type="ECO:0000313" key="5">
    <source>
        <dbReference type="Proteomes" id="UP001597013"/>
    </source>
</evidence>
<dbReference type="Gene3D" id="3.40.50.1820">
    <property type="entry name" value="alpha/beta hydrolase"/>
    <property type="match status" value="1"/>
</dbReference>
<dbReference type="RefSeq" id="WP_386127264.1">
    <property type="nucleotide sequence ID" value="NZ_JBHTJL010000003.1"/>
</dbReference>
<keyword evidence="5" id="KW-1185">Reference proteome</keyword>
<evidence type="ECO:0000259" key="3">
    <source>
        <dbReference type="Pfam" id="PF20434"/>
    </source>
</evidence>
<proteinExistence type="predicted"/>
<comment type="caution">
    <text evidence="4">The sequence shown here is derived from an EMBL/GenBank/DDBJ whole genome shotgun (WGS) entry which is preliminary data.</text>
</comment>
<dbReference type="PANTHER" id="PTHR48081">
    <property type="entry name" value="AB HYDROLASE SUPERFAMILY PROTEIN C4A8.06C"/>
    <property type="match status" value="1"/>
</dbReference>
<dbReference type="Pfam" id="PF20434">
    <property type="entry name" value="BD-FAE"/>
    <property type="match status" value="1"/>
</dbReference>
<evidence type="ECO:0000313" key="4">
    <source>
        <dbReference type="EMBL" id="MFD1061912.1"/>
    </source>
</evidence>
<dbReference type="InterPro" id="IPR029058">
    <property type="entry name" value="AB_hydrolase_fold"/>
</dbReference>
<accession>A0ABW3N2R2</accession>
<dbReference type="EMBL" id="JBHTJL010000003">
    <property type="protein sequence ID" value="MFD1061912.1"/>
    <property type="molecule type" value="Genomic_DNA"/>
</dbReference>
<keyword evidence="2" id="KW-0732">Signal</keyword>